<feature type="active site" evidence="5">
    <location>
        <position position="21"/>
    </location>
</feature>
<protein>
    <recommendedName>
        <fullName evidence="3 5">acylphosphatase</fullName>
        <ecNumber evidence="2 5">3.6.1.7</ecNumber>
    </recommendedName>
</protein>
<dbReference type="Pfam" id="PF00708">
    <property type="entry name" value="Acylphosphatase"/>
    <property type="match status" value="1"/>
</dbReference>
<keyword evidence="5" id="KW-0378">Hydrolase</keyword>
<reference evidence="8" key="1">
    <citation type="submission" date="2020-10" db="EMBL/GenBank/DDBJ databases">
        <authorList>
            <person name="Gilroy R."/>
        </authorList>
    </citation>
    <scope>NUCLEOTIDE SEQUENCE</scope>
    <source>
        <strain evidence="8">CHK190-19873</strain>
    </source>
</reference>
<sequence>MEEKIRMRYVFFGRVQGVGFRYRAQYAARALNLTGWVHNRWDGAVEMEVQGTRSEISELLKMLYEGSFIQITDVESEKLVLESESSFRVR</sequence>
<evidence type="ECO:0000256" key="4">
    <source>
        <dbReference type="ARBA" id="ARBA00047645"/>
    </source>
</evidence>
<proteinExistence type="inferred from homology"/>
<dbReference type="PANTHER" id="PTHR47268:SF4">
    <property type="entry name" value="ACYLPHOSPHATASE"/>
    <property type="match status" value="1"/>
</dbReference>
<evidence type="ECO:0000256" key="1">
    <source>
        <dbReference type="ARBA" id="ARBA00005614"/>
    </source>
</evidence>
<comment type="catalytic activity">
    <reaction evidence="4 5">
        <text>an acyl phosphate + H2O = a carboxylate + phosphate + H(+)</text>
        <dbReference type="Rhea" id="RHEA:14965"/>
        <dbReference type="ChEBI" id="CHEBI:15377"/>
        <dbReference type="ChEBI" id="CHEBI:15378"/>
        <dbReference type="ChEBI" id="CHEBI:29067"/>
        <dbReference type="ChEBI" id="CHEBI:43474"/>
        <dbReference type="ChEBI" id="CHEBI:59918"/>
        <dbReference type="EC" id="3.6.1.7"/>
    </reaction>
</comment>
<dbReference type="AlphaFoldDB" id="A0A9D1EUE4"/>
<dbReference type="Gene3D" id="3.30.70.100">
    <property type="match status" value="1"/>
</dbReference>
<dbReference type="EMBL" id="DVIQ01000072">
    <property type="protein sequence ID" value="HIS32160.1"/>
    <property type="molecule type" value="Genomic_DNA"/>
</dbReference>
<dbReference type="InterPro" id="IPR020456">
    <property type="entry name" value="Acylphosphatase"/>
</dbReference>
<evidence type="ECO:0000256" key="2">
    <source>
        <dbReference type="ARBA" id="ARBA00012150"/>
    </source>
</evidence>
<evidence type="ECO:0000313" key="9">
    <source>
        <dbReference type="Proteomes" id="UP000823935"/>
    </source>
</evidence>
<dbReference type="EC" id="3.6.1.7" evidence="2 5"/>
<feature type="domain" description="Acylphosphatase-like" evidence="7">
    <location>
        <begin position="6"/>
        <end position="90"/>
    </location>
</feature>
<evidence type="ECO:0000256" key="3">
    <source>
        <dbReference type="ARBA" id="ARBA00015991"/>
    </source>
</evidence>
<gene>
    <name evidence="8" type="ORF">IAB44_11550</name>
</gene>
<dbReference type="PANTHER" id="PTHR47268">
    <property type="entry name" value="ACYLPHOSPHATASE"/>
    <property type="match status" value="1"/>
</dbReference>
<dbReference type="InterPro" id="IPR036046">
    <property type="entry name" value="Acylphosphatase-like_dom_sf"/>
</dbReference>
<dbReference type="PRINTS" id="PR00112">
    <property type="entry name" value="ACYLPHPHTASE"/>
</dbReference>
<evidence type="ECO:0000256" key="6">
    <source>
        <dbReference type="RuleBase" id="RU004168"/>
    </source>
</evidence>
<dbReference type="GO" id="GO:0003998">
    <property type="term" value="F:acylphosphatase activity"/>
    <property type="evidence" value="ECO:0007669"/>
    <property type="project" value="UniProtKB-EC"/>
</dbReference>
<accession>A0A9D1EUE4</accession>
<dbReference type="InterPro" id="IPR001792">
    <property type="entry name" value="Acylphosphatase-like_dom"/>
</dbReference>
<name>A0A9D1EUE4_9FIRM</name>
<evidence type="ECO:0000313" key="8">
    <source>
        <dbReference type="EMBL" id="HIS32160.1"/>
    </source>
</evidence>
<dbReference type="Proteomes" id="UP000823935">
    <property type="component" value="Unassembled WGS sequence"/>
</dbReference>
<feature type="active site" evidence="5">
    <location>
        <position position="39"/>
    </location>
</feature>
<dbReference type="PROSITE" id="PS51160">
    <property type="entry name" value="ACYLPHOSPHATASE_3"/>
    <property type="match status" value="1"/>
</dbReference>
<comment type="similarity">
    <text evidence="1 6">Belongs to the acylphosphatase family.</text>
</comment>
<dbReference type="SUPFAM" id="SSF54975">
    <property type="entry name" value="Acylphosphatase/BLUF domain-like"/>
    <property type="match status" value="1"/>
</dbReference>
<comment type="caution">
    <text evidence="8">The sequence shown here is derived from an EMBL/GenBank/DDBJ whole genome shotgun (WGS) entry which is preliminary data.</text>
</comment>
<organism evidence="8 9">
    <name type="scientific">Candidatus Limivivens intestinipullorum</name>
    <dbReference type="NCBI Taxonomy" id="2840858"/>
    <lineage>
        <taxon>Bacteria</taxon>
        <taxon>Bacillati</taxon>
        <taxon>Bacillota</taxon>
        <taxon>Clostridia</taxon>
        <taxon>Lachnospirales</taxon>
        <taxon>Lachnospiraceae</taxon>
        <taxon>Lachnospiraceae incertae sedis</taxon>
        <taxon>Candidatus Limivivens</taxon>
    </lineage>
</organism>
<evidence type="ECO:0000259" key="7">
    <source>
        <dbReference type="PROSITE" id="PS51160"/>
    </source>
</evidence>
<reference evidence="8" key="2">
    <citation type="journal article" date="2021" name="PeerJ">
        <title>Extensive microbial diversity within the chicken gut microbiome revealed by metagenomics and culture.</title>
        <authorList>
            <person name="Gilroy R."/>
            <person name="Ravi A."/>
            <person name="Getino M."/>
            <person name="Pursley I."/>
            <person name="Horton D.L."/>
            <person name="Alikhan N.F."/>
            <person name="Baker D."/>
            <person name="Gharbi K."/>
            <person name="Hall N."/>
            <person name="Watson M."/>
            <person name="Adriaenssens E.M."/>
            <person name="Foster-Nyarko E."/>
            <person name="Jarju S."/>
            <person name="Secka A."/>
            <person name="Antonio M."/>
            <person name="Oren A."/>
            <person name="Chaudhuri R.R."/>
            <person name="La Ragione R."/>
            <person name="Hildebrand F."/>
            <person name="Pallen M.J."/>
        </authorList>
    </citation>
    <scope>NUCLEOTIDE SEQUENCE</scope>
    <source>
        <strain evidence="8">CHK190-19873</strain>
    </source>
</reference>
<evidence type="ECO:0000256" key="5">
    <source>
        <dbReference type="PROSITE-ProRule" id="PRU00520"/>
    </source>
</evidence>